<protein>
    <submittedName>
        <fullName evidence="3">Transcriptional regulator</fullName>
    </submittedName>
</protein>
<dbReference type="PANTHER" id="PTHR35526:SF3">
    <property type="entry name" value="ANTI-SIGMA-F FACTOR RSBW"/>
    <property type="match status" value="1"/>
</dbReference>
<dbReference type="InterPro" id="IPR036890">
    <property type="entry name" value="HATPase_C_sf"/>
</dbReference>
<name>A0AAU7AY74_9ACTN</name>
<proteinExistence type="predicted"/>
<dbReference type="Pfam" id="PF13581">
    <property type="entry name" value="HATPase_c_2"/>
    <property type="match status" value="1"/>
</dbReference>
<dbReference type="InterPro" id="IPR003594">
    <property type="entry name" value="HATPase_dom"/>
</dbReference>
<keyword evidence="1" id="KW-0418">Kinase</keyword>
<dbReference type="EMBL" id="CP114014">
    <property type="protein sequence ID" value="XAY06700.1"/>
    <property type="molecule type" value="Genomic_DNA"/>
</dbReference>
<dbReference type="PANTHER" id="PTHR35526">
    <property type="entry name" value="ANTI-SIGMA-F FACTOR RSBW-RELATED"/>
    <property type="match status" value="1"/>
</dbReference>
<dbReference type="AlphaFoldDB" id="A0AAU7AY74"/>
<sequence length="119" mass="12717">MEDLSTSLPADSDAARQARAVIGDWADGCDEADRDDVIIAASELVNDSVRHSPPGGRVVLKLTSFGSILRVQVIDDSPSRIVSAQSESRNAVRMLDAVADDWGVSFAPTQVWFTARCAA</sequence>
<dbReference type="RefSeq" id="WP_354697919.1">
    <property type="nucleotide sequence ID" value="NZ_CP114014.1"/>
</dbReference>
<evidence type="ECO:0000313" key="3">
    <source>
        <dbReference type="EMBL" id="XAY06700.1"/>
    </source>
</evidence>
<gene>
    <name evidence="3" type="ORF">DSM112329_03577</name>
</gene>
<reference evidence="3" key="1">
    <citation type="submission" date="2022-12" db="EMBL/GenBank/DDBJ databases">
        <title>Paraconexibacter alkalitolerans sp. nov. and Baekduia alba sp. nov., isolated from soil and emended description of the genera Paraconexibacter (Chun et al., 2020) and Baekduia (An et al., 2020).</title>
        <authorList>
            <person name="Vieira S."/>
            <person name="Huber K.J."/>
            <person name="Geppert A."/>
            <person name="Wolf J."/>
            <person name="Neumann-Schaal M."/>
            <person name="Muesken M."/>
            <person name="Overmann J."/>
        </authorList>
    </citation>
    <scope>NUCLEOTIDE SEQUENCE</scope>
    <source>
        <strain evidence="3">AEG42_29</strain>
    </source>
</reference>
<feature type="domain" description="Histidine kinase/HSP90-like ATPase" evidence="2">
    <location>
        <begin position="8"/>
        <end position="81"/>
    </location>
</feature>
<evidence type="ECO:0000256" key="1">
    <source>
        <dbReference type="ARBA" id="ARBA00022527"/>
    </source>
</evidence>
<organism evidence="3">
    <name type="scientific">Paraconexibacter sp. AEG42_29</name>
    <dbReference type="NCBI Taxonomy" id="2997339"/>
    <lineage>
        <taxon>Bacteria</taxon>
        <taxon>Bacillati</taxon>
        <taxon>Actinomycetota</taxon>
        <taxon>Thermoleophilia</taxon>
        <taxon>Solirubrobacterales</taxon>
        <taxon>Paraconexibacteraceae</taxon>
        <taxon>Paraconexibacter</taxon>
    </lineage>
</organism>
<dbReference type="KEGG" id="parq:DSM112329_03577"/>
<accession>A0AAU7AY74</accession>
<evidence type="ECO:0000259" key="2">
    <source>
        <dbReference type="Pfam" id="PF13581"/>
    </source>
</evidence>
<dbReference type="SUPFAM" id="SSF55874">
    <property type="entry name" value="ATPase domain of HSP90 chaperone/DNA topoisomerase II/histidine kinase"/>
    <property type="match status" value="1"/>
</dbReference>
<keyword evidence="1" id="KW-0808">Transferase</keyword>
<dbReference type="Gene3D" id="3.30.565.10">
    <property type="entry name" value="Histidine kinase-like ATPase, C-terminal domain"/>
    <property type="match status" value="1"/>
</dbReference>
<keyword evidence="1" id="KW-0723">Serine/threonine-protein kinase</keyword>
<dbReference type="GO" id="GO:0004674">
    <property type="term" value="F:protein serine/threonine kinase activity"/>
    <property type="evidence" value="ECO:0007669"/>
    <property type="project" value="UniProtKB-KW"/>
</dbReference>
<dbReference type="InterPro" id="IPR050267">
    <property type="entry name" value="Anti-sigma-factor_SerPK"/>
</dbReference>